<dbReference type="GO" id="GO:0016020">
    <property type="term" value="C:membrane"/>
    <property type="evidence" value="ECO:0007669"/>
    <property type="project" value="TreeGrafter"/>
</dbReference>
<evidence type="ECO:0000259" key="12">
    <source>
        <dbReference type="Pfam" id="PF01433"/>
    </source>
</evidence>
<dbReference type="Gene3D" id="1.10.390.10">
    <property type="entry name" value="Neutral Protease Domain 2"/>
    <property type="match status" value="1"/>
</dbReference>
<dbReference type="AlphaFoldDB" id="A0A915YGY1"/>
<reference evidence="14" key="1">
    <citation type="submission" date="2022-09" db="EMBL/GenBank/DDBJ databases">
        <title>Aureispira anguillicida sp. nov., isolated from Leptocephalus of Japanese eel Anguilla japonica.</title>
        <authorList>
            <person name="Yuasa K."/>
            <person name="Mekata T."/>
            <person name="Ikunari K."/>
        </authorList>
    </citation>
    <scope>NUCLEOTIDE SEQUENCE</scope>
    <source>
        <strain evidence="14">EL160426</strain>
    </source>
</reference>
<keyword evidence="11" id="KW-0482">Metalloprotease</keyword>
<dbReference type="GO" id="GO:0070006">
    <property type="term" value="F:metalloaminopeptidase activity"/>
    <property type="evidence" value="ECO:0007669"/>
    <property type="project" value="TreeGrafter"/>
</dbReference>
<dbReference type="RefSeq" id="WP_264788187.1">
    <property type="nucleotide sequence ID" value="NZ_AP026867.1"/>
</dbReference>
<dbReference type="GO" id="GO:0008270">
    <property type="term" value="F:zinc ion binding"/>
    <property type="evidence" value="ECO:0007669"/>
    <property type="project" value="InterPro"/>
</dbReference>
<evidence type="ECO:0000256" key="1">
    <source>
        <dbReference type="ARBA" id="ARBA00000098"/>
    </source>
</evidence>
<dbReference type="Pfam" id="PF01433">
    <property type="entry name" value="Peptidase_M1"/>
    <property type="match status" value="1"/>
</dbReference>
<dbReference type="SUPFAM" id="SSF63737">
    <property type="entry name" value="Leukotriene A4 hydrolase N-terminal domain"/>
    <property type="match status" value="1"/>
</dbReference>
<dbReference type="GO" id="GO:0042277">
    <property type="term" value="F:peptide binding"/>
    <property type="evidence" value="ECO:0007669"/>
    <property type="project" value="TreeGrafter"/>
</dbReference>
<organism evidence="14 15">
    <name type="scientific">Aureispira anguillae</name>
    <dbReference type="NCBI Taxonomy" id="2864201"/>
    <lineage>
        <taxon>Bacteria</taxon>
        <taxon>Pseudomonadati</taxon>
        <taxon>Bacteroidota</taxon>
        <taxon>Saprospiria</taxon>
        <taxon>Saprospirales</taxon>
        <taxon>Saprospiraceae</taxon>
        <taxon>Aureispira</taxon>
    </lineage>
</organism>
<keyword evidence="15" id="KW-1185">Reference proteome</keyword>
<dbReference type="InterPro" id="IPR042097">
    <property type="entry name" value="Aminopeptidase_N-like_N_sf"/>
</dbReference>
<evidence type="ECO:0000256" key="6">
    <source>
        <dbReference type="ARBA" id="ARBA00022438"/>
    </source>
</evidence>
<evidence type="ECO:0000256" key="8">
    <source>
        <dbReference type="ARBA" id="ARBA00022723"/>
    </source>
</evidence>
<keyword evidence="10" id="KW-0862">Zinc</keyword>
<evidence type="ECO:0000256" key="9">
    <source>
        <dbReference type="ARBA" id="ARBA00022801"/>
    </source>
</evidence>
<dbReference type="Proteomes" id="UP001060919">
    <property type="component" value="Chromosome"/>
</dbReference>
<proteinExistence type="inferred from homology"/>
<dbReference type="GO" id="GO:0005737">
    <property type="term" value="C:cytoplasm"/>
    <property type="evidence" value="ECO:0007669"/>
    <property type="project" value="TreeGrafter"/>
</dbReference>
<evidence type="ECO:0000256" key="11">
    <source>
        <dbReference type="ARBA" id="ARBA00023049"/>
    </source>
</evidence>
<comment type="catalytic activity">
    <reaction evidence="1">
        <text>Release of an N-terminal amino acid, Xaa-|-Yaa- from a peptide, amide or arylamide. Xaa is preferably Ala, but may be most amino acids including Pro (slow action). When a terminal hydrophobic residue is followed by a prolyl residue, the two may be released as an intact Xaa-Pro dipeptide.</text>
        <dbReference type="EC" id="3.4.11.2"/>
    </reaction>
</comment>
<evidence type="ECO:0000256" key="7">
    <source>
        <dbReference type="ARBA" id="ARBA00022670"/>
    </source>
</evidence>
<dbReference type="GO" id="GO:0005615">
    <property type="term" value="C:extracellular space"/>
    <property type="evidence" value="ECO:0007669"/>
    <property type="project" value="TreeGrafter"/>
</dbReference>
<keyword evidence="7" id="KW-0645">Protease</keyword>
<dbReference type="GO" id="GO:0016285">
    <property type="term" value="F:alanyl aminopeptidase activity"/>
    <property type="evidence" value="ECO:0007669"/>
    <property type="project" value="UniProtKB-EC"/>
</dbReference>
<dbReference type="SUPFAM" id="SSF55486">
    <property type="entry name" value="Metalloproteases ('zincins'), catalytic domain"/>
    <property type="match status" value="1"/>
</dbReference>
<evidence type="ECO:0000256" key="4">
    <source>
        <dbReference type="ARBA" id="ARBA00012564"/>
    </source>
</evidence>
<keyword evidence="8" id="KW-0479">Metal-binding</keyword>
<dbReference type="Gene3D" id="2.60.40.1730">
    <property type="entry name" value="tricorn interacting facor f3 domain"/>
    <property type="match status" value="1"/>
</dbReference>
<dbReference type="EC" id="3.4.11.2" evidence="4"/>
<dbReference type="GO" id="GO:0006508">
    <property type="term" value="P:proteolysis"/>
    <property type="evidence" value="ECO:0007669"/>
    <property type="project" value="UniProtKB-KW"/>
</dbReference>
<dbReference type="InterPro" id="IPR045357">
    <property type="entry name" value="Aminopeptidase_N-like_N"/>
</dbReference>
<dbReference type="InterPro" id="IPR027268">
    <property type="entry name" value="Peptidase_M4/M1_CTD_sf"/>
</dbReference>
<evidence type="ECO:0000256" key="5">
    <source>
        <dbReference type="ARBA" id="ARBA00015611"/>
    </source>
</evidence>
<gene>
    <name evidence="14" type="ORF">AsAng_0035650</name>
</gene>
<dbReference type="KEGG" id="aup:AsAng_0035650"/>
<dbReference type="Pfam" id="PF17900">
    <property type="entry name" value="Peptidase_M1_N"/>
    <property type="match status" value="1"/>
</dbReference>
<dbReference type="EMBL" id="AP026867">
    <property type="protein sequence ID" value="BDS12840.1"/>
    <property type="molecule type" value="Genomic_DNA"/>
</dbReference>
<feature type="domain" description="Aminopeptidase N-like N-terminal" evidence="13">
    <location>
        <begin position="64"/>
        <end position="238"/>
    </location>
</feature>
<dbReference type="PRINTS" id="PR00756">
    <property type="entry name" value="ALADIPTASE"/>
</dbReference>
<keyword evidence="9" id="KW-0378">Hydrolase</keyword>
<evidence type="ECO:0000256" key="10">
    <source>
        <dbReference type="ARBA" id="ARBA00022833"/>
    </source>
</evidence>
<dbReference type="InterPro" id="IPR014782">
    <property type="entry name" value="Peptidase_M1_dom"/>
</dbReference>
<sequence length="810" mass="92462">MRGTLILWIGVLLIANPLWAQEDCLNDPSCQHTKSMLLEANRQWGNQSSGINTNKRCDSLDILHYTVALDMTNHEGAFVMGSCEIHFRAKKDGVDELPLDLLRMEVDSVLMDTQPLSYHYNDTLLTLQLAHPLTNGEEKRVTIYYKGNPQEDETWGGFYYKGDYAYNMGVGFAADPHNYGRVWHPCFDNFRERATYTFHIKTKSDQRAHCNGYLQAENTLNGFTTRTWQQKDPIPTYLACIAVGNYTTIKQSYDSPNGLVPIELVANAADTANLKQSFQHLNQAIAAYEYWYGPHRWSKVGYSLVPFRSGAMEHATNIAYPISAANGTLKREHLMVHELGHSWWGNLVTCATAKDMWINEGMASYSEDLFWEYTYGWNRYINDVKKNHYRVLGIAHQQEKGYRPIAGVPHEYTYGMHVYNKGASVVHNMRWYMGDTAFRKGLHYITKNYAFKNLTSAGFRDALTTATGIDMGAFFDDWVFRGGFPHFEVEEFTTVPEGNDYKVTLAVRQKLVGRTIYCKAVPLQLTFLDDNWNKHSAIIQVSDALDTATVLVPFLPTSIIVNEEHRLNQARYDEQLIVRAADSIKAKLQYREVGIDNLWIKEQSDSAWLHLEHHVVAPSTNKLPKGYTLSKQHYWTIDGVLPHDFDAEAIIAEHGKLDADLTQKVGVDSLVLLYRPNVNAAWQVHPNFIRSFFLGKTIFAFTLLKGDYALANGPVKPQYFEAQKKINFLQFDWSQTKHALRLNIGVTGIQKTCVELYNLKGERCYEKLVTLSKKAKYINIPTQGKASGVYFLKLRNSKGKLIKSKKIHLD</sequence>
<dbReference type="PANTHER" id="PTHR11533:SF174">
    <property type="entry name" value="PUROMYCIN-SENSITIVE AMINOPEPTIDASE-RELATED"/>
    <property type="match status" value="1"/>
</dbReference>
<keyword evidence="6" id="KW-0031">Aminopeptidase</keyword>
<dbReference type="PANTHER" id="PTHR11533">
    <property type="entry name" value="PROTEASE M1 ZINC METALLOPROTEASE"/>
    <property type="match status" value="1"/>
</dbReference>
<evidence type="ECO:0000313" key="14">
    <source>
        <dbReference type="EMBL" id="BDS12840.1"/>
    </source>
</evidence>
<dbReference type="GO" id="GO:0043171">
    <property type="term" value="P:peptide catabolic process"/>
    <property type="evidence" value="ECO:0007669"/>
    <property type="project" value="TreeGrafter"/>
</dbReference>
<accession>A0A915YGY1</accession>
<dbReference type="InterPro" id="IPR050344">
    <property type="entry name" value="Peptidase_M1_aminopeptidases"/>
</dbReference>
<protein>
    <recommendedName>
        <fullName evidence="5">Aminopeptidase N</fullName>
        <ecNumber evidence="4">3.4.11.2</ecNumber>
    </recommendedName>
</protein>
<evidence type="ECO:0000256" key="2">
    <source>
        <dbReference type="ARBA" id="ARBA00001947"/>
    </source>
</evidence>
<name>A0A915YGY1_9BACT</name>
<feature type="domain" description="Peptidase M1 membrane alanine aminopeptidase" evidence="12">
    <location>
        <begin position="293"/>
        <end position="478"/>
    </location>
</feature>
<comment type="cofactor">
    <cofactor evidence="2">
        <name>Zn(2+)</name>
        <dbReference type="ChEBI" id="CHEBI:29105"/>
    </cofactor>
</comment>
<evidence type="ECO:0000313" key="15">
    <source>
        <dbReference type="Proteomes" id="UP001060919"/>
    </source>
</evidence>
<dbReference type="InterPro" id="IPR001930">
    <property type="entry name" value="Peptidase_M1"/>
</dbReference>
<comment type="similarity">
    <text evidence="3">Belongs to the peptidase M1 family.</text>
</comment>
<evidence type="ECO:0000256" key="3">
    <source>
        <dbReference type="ARBA" id="ARBA00010136"/>
    </source>
</evidence>
<evidence type="ECO:0000259" key="13">
    <source>
        <dbReference type="Pfam" id="PF17900"/>
    </source>
</evidence>
<dbReference type="CDD" id="cd09603">
    <property type="entry name" value="M1_APN_like"/>
    <property type="match status" value="1"/>
</dbReference>